<proteinExistence type="predicted"/>
<accession>A0A0A8Z3E9</accession>
<sequence length="13" mass="1501">MPVLPKKLQGDFQ</sequence>
<dbReference type="EMBL" id="GBRH01265697">
    <property type="protein sequence ID" value="JAD32198.1"/>
    <property type="molecule type" value="Transcribed_RNA"/>
</dbReference>
<reference evidence="1" key="2">
    <citation type="journal article" date="2015" name="Data Brief">
        <title>Shoot transcriptome of the giant reed, Arundo donax.</title>
        <authorList>
            <person name="Barrero R.A."/>
            <person name="Guerrero F.D."/>
            <person name="Moolhuijzen P."/>
            <person name="Goolsby J.A."/>
            <person name="Tidwell J."/>
            <person name="Bellgard S.E."/>
            <person name="Bellgard M.I."/>
        </authorList>
    </citation>
    <scope>NUCLEOTIDE SEQUENCE</scope>
    <source>
        <tissue evidence="1">Shoot tissue taken approximately 20 cm above the soil surface</tissue>
    </source>
</reference>
<protein>
    <submittedName>
        <fullName evidence="1">Uncharacterized protein</fullName>
    </submittedName>
</protein>
<name>A0A0A8Z3E9_ARUDO</name>
<evidence type="ECO:0000313" key="1">
    <source>
        <dbReference type="EMBL" id="JAD32198.1"/>
    </source>
</evidence>
<organism evidence="1">
    <name type="scientific">Arundo donax</name>
    <name type="common">Giant reed</name>
    <name type="synonym">Donax arundinaceus</name>
    <dbReference type="NCBI Taxonomy" id="35708"/>
    <lineage>
        <taxon>Eukaryota</taxon>
        <taxon>Viridiplantae</taxon>
        <taxon>Streptophyta</taxon>
        <taxon>Embryophyta</taxon>
        <taxon>Tracheophyta</taxon>
        <taxon>Spermatophyta</taxon>
        <taxon>Magnoliopsida</taxon>
        <taxon>Liliopsida</taxon>
        <taxon>Poales</taxon>
        <taxon>Poaceae</taxon>
        <taxon>PACMAD clade</taxon>
        <taxon>Arundinoideae</taxon>
        <taxon>Arundineae</taxon>
        <taxon>Arundo</taxon>
    </lineage>
</organism>
<reference evidence="1" key="1">
    <citation type="submission" date="2014-09" db="EMBL/GenBank/DDBJ databases">
        <authorList>
            <person name="Magalhaes I.L.F."/>
            <person name="Oliveira U."/>
            <person name="Santos F.R."/>
            <person name="Vidigal T.H.D.A."/>
            <person name="Brescovit A.D."/>
            <person name="Santos A.J."/>
        </authorList>
    </citation>
    <scope>NUCLEOTIDE SEQUENCE</scope>
    <source>
        <tissue evidence="1">Shoot tissue taken approximately 20 cm above the soil surface</tissue>
    </source>
</reference>